<feature type="region of interest" description="Disordered" evidence="1">
    <location>
        <begin position="797"/>
        <end position="851"/>
    </location>
</feature>
<evidence type="ECO:0000256" key="2">
    <source>
        <dbReference type="SAM" id="Phobius"/>
    </source>
</evidence>
<feature type="transmembrane region" description="Helical" evidence="2">
    <location>
        <begin position="150"/>
        <end position="166"/>
    </location>
</feature>
<keyword evidence="2" id="KW-1133">Transmembrane helix</keyword>
<dbReference type="STRING" id="1745343.A0A2J6PRY2"/>
<dbReference type="AlphaFoldDB" id="A0A2J6PRY2"/>
<dbReference type="EMBL" id="KZ613503">
    <property type="protein sequence ID" value="PMD16787.1"/>
    <property type="molecule type" value="Genomic_DNA"/>
</dbReference>
<evidence type="ECO:0000256" key="1">
    <source>
        <dbReference type="SAM" id="MobiDB-lite"/>
    </source>
</evidence>
<organism evidence="3 4">
    <name type="scientific">Hyaloscypha hepaticicola</name>
    <dbReference type="NCBI Taxonomy" id="2082293"/>
    <lineage>
        <taxon>Eukaryota</taxon>
        <taxon>Fungi</taxon>
        <taxon>Dikarya</taxon>
        <taxon>Ascomycota</taxon>
        <taxon>Pezizomycotina</taxon>
        <taxon>Leotiomycetes</taxon>
        <taxon>Helotiales</taxon>
        <taxon>Hyaloscyphaceae</taxon>
        <taxon>Hyaloscypha</taxon>
    </lineage>
</organism>
<dbReference type="InterPro" id="IPR021840">
    <property type="entry name" value="DUF3433"/>
</dbReference>
<dbReference type="PANTHER" id="PTHR37544:SF3">
    <property type="entry name" value="SPRAY"/>
    <property type="match status" value="1"/>
</dbReference>
<reference evidence="3 4" key="1">
    <citation type="submission" date="2016-05" db="EMBL/GenBank/DDBJ databases">
        <title>A degradative enzymes factory behind the ericoid mycorrhizal symbiosis.</title>
        <authorList>
            <consortium name="DOE Joint Genome Institute"/>
            <person name="Martino E."/>
            <person name="Morin E."/>
            <person name="Grelet G."/>
            <person name="Kuo A."/>
            <person name="Kohler A."/>
            <person name="Daghino S."/>
            <person name="Barry K."/>
            <person name="Choi C."/>
            <person name="Cichocki N."/>
            <person name="Clum A."/>
            <person name="Copeland A."/>
            <person name="Hainaut M."/>
            <person name="Haridas S."/>
            <person name="Labutti K."/>
            <person name="Lindquist E."/>
            <person name="Lipzen A."/>
            <person name="Khouja H.-R."/>
            <person name="Murat C."/>
            <person name="Ohm R."/>
            <person name="Olson A."/>
            <person name="Spatafora J."/>
            <person name="Veneault-Fourrey C."/>
            <person name="Henrissat B."/>
            <person name="Grigoriev I."/>
            <person name="Martin F."/>
            <person name="Perotto S."/>
        </authorList>
    </citation>
    <scope>NUCLEOTIDE SEQUENCE [LARGE SCALE GENOMIC DNA]</scope>
    <source>
        <strain evidence="3 4">UAMH 7357</strain>
    </source>
</reference>
<sequence length="851" mass="94967">MADSDSHLGPGYGSGSAARTPSVGPSNRTSAEGTHSQDNLLSGSAVDNNSGRELGDSVPDAAPRVEEIVAENPEHATNRRLVSLTPKLVLPNNPTLDDLKYWPIILQWRAITCLVLLYTATATALGVLTWKSFQDSSHNFRLSSENVHMISRYFPSIIGTVTVLFFRQTVREALRMVPFVAMADQNGKVNSGAEPWKGVGGAWFPWQSFTTTPGNWISFFSLVCQFGASYIVSLKVALFASSPGFDADLNEPYWTLTVRVYPAGLLILGYIMMIVYTLCISWHFRGKSTGLKWDPVSIADYASLFAHCNALQYFAPLELRHDLRPKHVMVPDRCFRIGYWKRVRNNPEQTDTVYGIGVEFKGHTDTGISQKEREDLGRPWTYVVTFRKNKPTPYPVDRCKRDGKCAHGTWPGCEHYPYNYNPGCARWAIALASLLPIASLALSIYALIIRLPEKGFSLPNNLKFPSTIYYGWGSSNHTLPPIDPADPKSTVLLWALIFRSAPTYVAGIFTSTIITWIDLNMRFMQPFRNMFGKGPEVSFGRRVKDFLGWPLWRRKTASNLDTEPEERTPATAAESILLAYITVSPLQVPLTAWDKGHYKVCIYSTLSTLSPLFPIFVGGLLIVTPDETYDRVNFQFSLSAYIGIMVSLALYSILLPTAMPGAYRLLPRQLYSLADLMAMCHESKFMASPHLDITDRDRTPSKEHMEARLLLTDDRFLFGVYNGRDGHRHIGFDVAQEREPDFGPLKNVENSVEHIPPEGFASRVQRTVTGIMEEGRKKGKAVTGAMTLNMRSPFAQRKHIRSGDEQEGMELPRMSGGLGQPRARAEVSGSQMPLMGSGSRTRPARPDSLHG</sequence>
<name>A0A2J6PRY2_9HELO</name>
<dbReference type="Pfam" id="PF11915">
    <property type="entry name" value="DUF3433"/>
    <property type="match status" value="1"/>
</dbReference>
<feature type="transmembrane region" description="Helical" evidence="2">
    <location>
        <begin position="216"/>
        <end position="240"/>
    </location>
</feature>
<feature type="transmembrane region" description="Helical" evidence="2">
    <location>
        <begin position="491"/>
        <end position="517"/>
    </location>
</feature>
<keyword evidence="2" id="KW-0472">Membrane</keyword>
<evidence type="ECO:0000313" key="3">
    <source>
        <dbReference type="EMBL" id="PMD16787.1"/>
    </source>
</evidence>
<dbReference type="PANTHER" id="PTHR37544">
    <property type="entry name" value="SPRAY-RELATED"/>
    <property type="match status" value="1"/>
</dbReference>
<proteinExistence type="predicted"/>
<gene>
    <name evidence="3" type="ORF">NA56DRAFT_692298</name>
</gene>
<dbReference type="OrthoDB" id="3057599at2759"/>
<evidence type="ECO:0000313" key="4">
    <source>
        <dbReference type="Proteomes" id="UP000235672"/>
    </source>
</evidence>
<dbReference type="Proteomes" id="UP000235672">
    <property type="component" value="Unassembled WGS sequence"/>
</dbReference>
<feature type="transmembrane region" description="Helical" evidence="2">
    <location>
        <begin position="634"/>
        <end position="654"/>
    </location>
</feature>
<feature type="transmembrane region" description="Helical" evidence="2">
    <location>
        <begin position="427"/>
        <end position="448"/>
    </location>
</feature>
<feature type="transmembrane region" description="Helical" evidence="2">
    <location>
        <begin position="600"/>
        <end position="622"/>
    </location>
</feature>
<keyword evidence="2" id="KW-0812">Transmembrane</keyword>
<feature type="compositionally biased region" description="Polar residues" evidence="1">
    <location>
        <begin position="17"/>
        <end position="51"/>
    </location>
</feature>
<protein>
    <submittedName>
        <fullName evidence="3">Uncharacterized protein</fullName>
    </submittedName>
</protein>
<feature type="transmembrane region" description="Helical" evidence="2">
    <location>
        <begin position="110"/>
        <end position="130"/>
    </location>
</feature>
<feature type="region of interest" description="Disordered" evidence="1">
    <location>
        <begin position="1"/>
        <end position="58"/>
    </location>
</feature>
<feature type="transmembrane region" description="Helical" evidence="2">
    <location>
        <begin position="260"/>
        <end position="284"/>
    </location>
</feature>
<accession>A0A2J6PRY2</accession>
<keyword evidence="4" id="KW-1185">Reference proteome</keyword>